<dbReference type="GO" id="GO:0003995">
    <property type="term" value="F:acyl-CoA dehydrogenase activity"/>
    <property type="evidence" value="ECO:0007669"/>
    <property type="project" value="TreeGrafter"/>
</dbReference>
<dbReference type="GO" id="GO:0005737">
    <property type="term" value="C:cytoplasm"/>
    <property type="evidence" value="ECO:0007669"/>
    <property type="project" value="TreeGrafter"/>
</dbReference>
<evidence type="ECO:0000259" key="3">
    <source>
        <dbReference type="Pfam" id="PF00441"/>
    </source>
</evidence>
<reference evidence="4" key="1">
    <citation type="journal article" date="2014" name="Int. J. Syst. Evol. Microbiol.">
        <title>Complete genome sequence of Corynebacterium casei LMG S-19264T (=DSM 44701T), isolated from a smear-ripened cheese.</title>
        <authorList>
            <consortium name="US DOE Joint Genome Institute (JGI-PGF)"/>
            <person name="Walter F."/>
            <person name="Albersmeier A."/>
            <person name="Kalinowski J."/>
            <person name="Ruckert C."/>
        </authorList>
    </citation>
    <scope>NUCLEOTIDE SEQUENCE</scope>
    <source>
        <strain evidence="4">CGMCC 4.5737</strain>
    </source>
</reference>
<dbReference type="PANTHER" id="PTHR48083:SF2">
    <property type="entry name" value="MEDIUM-CHAIN SPECIFIC ACYL-COA DEHYDROGENASE, MITOCHONDRIAL"/>
    <property type="match status" value="1"/>
</dbReference>
<evidence type="ECO:0000313" key="4">
    <source>
        <dbReference type="EMBL" id="GGM71966.1"/>
    </source>
</evidence>
<dbReference type="InterPro" id="IPR050741">
    <property type="entry name" value="Acyl-CoA_dehydrogenase"/>
</dbReference>
<evidence type="ECO:0000256" key="2">
    <source>
        <dbReference type="ARBA" id="ARBA00023002"/>
    </source>
</evidence>
<keyword evidence="5" id="KW-1185">Reference proteome</keyword>
<dbReference type="SUPFAM" id="SSF47203">
    <property type="entry name" value="Acyl-CoA dehydrogenase C-terminal domain-like"/>
    <property type="match status" value="1"/>
</dbReference>
<comment type="caution">
    <text evidence="4">The sequence shown here is derived from an EMBL/GenBank/DDBJ whole genome shotgun (WGS) entry which is preliminary data.</text>
</comment>
<keyword evidence="1" id="KW-0285">Flavoprotein</keyword>
<protein>
    <recommendedName>
        <fullName evidence="3">Acyl-CoA dehydrogenase/oxidase C-terminal domain-containing protein</fullName>
    </recommendedName>
</protein>
<keyword evidence="2" id="KW-0560">Oxidoreductase</keyword>
<dbReference type="InterPro" id="IPR036250">
    <property type="entry name" value="AcylCo_DH-like_C"/>
</dbReference>
<dbReference type="PANTHER" id="PTHR48083">
    <property type="entry name" value="MEDIUM-CHAIN SPECIFIC ACYL-COA DEHYDROGENASE, MITOCHONDRIAL-RELATED"/>
    <property type="match status" value="1"/>
</dbReference>
<dbReference type="Pfam" id="PF00441">
    <property type="entry name" value="Acyl-CoA_dh_1"/>
    <property type="match status" value="1"/>
</dbReference>
<reference evidence="4" key="2">
    <citation type="submission" date="2020-09" db="EMBL/GenBank/DDBJ databases">
        <authorList>
            <person name="Sun Q."/>
            <person name="Zhou Y."/>
        </authorList>
    </citation>
    <scope>NUCLEOTIDE SEQUENCE</scope>
    <source>
        <strain evidence="4">CGMCC 4.5737</strain>
    </source>
</reference>
<proteinExistence type="predicted"/>
<dbReference type="EMBL" id="BMMK01000027">
    <property type="protein sequence ID" value="GGM71966.1"/>
    <property type="molecule type" value="Genomic_DNA"/>
</dbReference>
<feature type="domain" description="Acyl-CoA dehydrogenase/oxidase C-terminal" evidence="3">
    <location>
        <begin position="14"/>
        <end position="89"/>
    </location>
</feature>
<dbReference type="Gene3D" id="1.20.140.10">
    <property type="entry name" value="Butyryl-CoA Dehydrogenase, subunit A, domain 3"/>
    <property type="match status" value="1"/>
</dbReference>
<dbReference type="InterPro" id="IPR009075">
    <property type="entry name" value="AcylCo_DH/oxidase_C"/>
</dbReference>
<dbReference type="AlphaFoldDB" id="A0A8J3FWH2"/>
<evidence type="ECO:0000256" key="1">
    <source>
        <dbReference type="ARBA" id="ARBA00022630"/>
    </source>
</evidence>
<sequence>MGSLPGCQHAAAAAFLAAEADYEAAYLLTLQAAWMADNSKPNSLQASMSKAKAGRTATEVTLKCVELCGALGYTEHELLEKWSRDAKILDKHAPVSCASSTSALGRTGVDRSLDPPFMRIFSPLMSASSRVANLPIRTPSSPTNQAPNSGPVSFWVSAPTSSYLLGHVGHTRQLARLTPSAVR</sequence>
<accession>A0A8J3FWH2</accession>
<gene>
    <name evidence="4" type="ORF">GCM10012275_48120</name>
</gene>
<organism evidence="4 5">
    <name type="scientific">Longimycelium tulufanense</name>
    <dbReference type="NCBI Taxonomy" id="907463"/>
    <lineage>
        <taxon>Bacteria</taxon>
        <taxon>Bacillati</taxon>
        <taxon>Actinomycetota</taxon>
        <taxon>Actinomycetes</taxon>
        <taxon>Pseudonocardiales</taxon>
        <taxon>Pseudonocardiaceae</taxon>
        <taxon>Longimycelium</taxon>
    </lineage>
</organism>
<dbReference type="Proteomes" id="UP000637578">
    <property type="component" value="Unassembled WGS sequence"/>
</dbReference>
<name>A0A8J3FWH2_9PSEU</name>
<dbReference type="GO" id="GO:0033539">
    <property type="term" value="P:fatty acid beta-oxidation using acyl-CoA dehydrogenase"/>
    <property type="evidence" value="ECO:0007669"/>
    <property type="project" value="TreeGrafter"/>
</dbReference>
<evidence type="ECO:0000313" key="5">
    <source>
        <dbReference type="Proteomes" id="UP000637578"/>
    </source>
</evidence>